<dbReference type="AlphaFoldDB" id="A0A7C8LNR0"/>
<dbReference type="PANTHER" id="PTHR33375">
    <property type="entry name" value="CHROMOSOME-PARTITIONING PROTEIN PARB-RELATED"/>
    <property type="match status" value="1"/>
</dbReference>
<dbReference type="InterPro" id="IPR004437">
    <property type="entry name" value="ParB/RepB/Spo0J"/>
</dbReference>
<protein>
    <submittedName>
        <fullName evidence="6">ParB/RepB/Spo0J family partition protein</fullName>
    </submittedName>
</protein>
<dbReference type="GO" id="GO:0009295">
    <property type="term" value="C:nucleoid"/>
    <property type="evidence" value="ECO:0007669"/>
    <property type="project" value="UniProtKB-SubCell"/>
</dbReference>
<sequence length="290" mass="32969">MVAKRGLGKGLSALISDLPEESSVGQIKIVPINEIEPNKEQPRKNFDEEKLEELSQSIKEHGIIQPLIVKKQGGFYVIVAGERRWRAARMAGLSEVPVIIQDYSNDEVMEISLIENLQREDLNPIEEAKAYETLIHSFSLKQEEVAKRVGKSRSAIANTLRLLQLDESIQELLVRGSISEGHARALLALPGKEEQIIVVDKILKDNLSVRETEKLIKDILEKPRKKKKNEAMPPIFKEIENKMKNILGTKVQITKGRKKGKIEIEYYSDEDLERILYLIQSIENRGSEVK</sequence>
<evidence type="ECO:0000313" key="7">
    <source>
        <dbReference type="Proteomes" id="UP000483018"/>
    </source>
</evidence>
<keyword evidence="3" id="KW-0159">Chromosome partition</keyword>
<dbReference type="InterPro" id="IPR057240">
    <property type="entry name" value="ParB_dimer_C"/>
</dbReference>
<organism evidence="6 7">
    <name type="scientific">Defluviitalea raffinosedens</name>
    <dbReference type="NCBI Taxonomy" id="1450156"/>
    <lineage>
        <taxon>Bacteria</taxon>
        <taxon>Bacillati</taxon>
        <taxon>Bacillota</taxon>
        <taxon>Clostridia</taxon>
        <taxon>Lachnospirales</taxon>
        <taxon>Defluviitaleaceae</taxon>
        <taxon>Defluviitalea</taxon>
    </lineage>
</organism>
<dbReference type="Pfam" id="PF23552">
    <property type="entry name" value="ParB_C"/>
    <property type="match status" value="1"/>
</dbReference>
<proteinExistence type="inferred from homology"/>
<dbReference type="FunFam" id="3.90.1530.30:FF:000001">
    <property type="entry name" value="Chromosome partitioning protein ParB"/>
    <property type="match status" value="1"/>
</dbReference>
<dbReference type="RefSeq" id="WP_158741527.1">
    <property type="nucleotide sequence ID" value="NZ_JAFBEP010000010.1"/>
</dbReference>
<gene>
    <name evidence="6" type="ORF">GND95_12545</name>
</gene>
<evidence type="ECO:0000259" key="5">
    <source>
        <dbReference type="SMART" id="SM00470"/>
    </source>
</evidence>
<comment type="caution">
    <text evidence="6">The sequence shown here is derived from an EMBL/GenBank/DDBJ whole genome shotgun (WGS) entry which is preliminary data.</text>
</comment>
<comment type="subcellular location">
    <subcellularLocation>
        <location evidence="1">Cytoplasm</location>
        <location evidence="1">Nucleoid</location>
    </subcellularLocation>
</comment>
<dbReference type="InterPro" id="IPR003115">
    <property type="entry name" value="ParB_N"/>
</dbReference>
<dbReference type="GO" id="GO:0007059">
    <property type="term" value="P:chromosome segregation"/>
    <property type="evidence" value="ECO:0007669"/>
    <property type="project" value="UniProtKB-KW"/>
</dbReference>
<evidence type="ECO:0000256" key="1">
    <source>
        <dbReference type="ARBA" id="ARBA00004453"/>
    </source>
</evidence>
<dbReference type="OrthoDB" id="9802051at2"/>
<keyword evidence="7" id="KW-1185">Reference proteome</keyword>
<reference evidence="6 7" key="1">
    <citation type="submission" date="2019-12" db="EMBL/GenBank/DDBJ databases">
        <title>Defluviitalea raffinosedens, isolated from a biogas fermenter, genome sequencing and characterization.</title>
        <authorList>
            <person name="Rettenmaier R."/>
            <person name="Schneider M."/>
            <person name="Neuhaus K."/>
            <person name="Liebl W."/>
            <person name="Zverlov V."/>
        </authorList>
    </citation>
    <scope>NUCLEOTIDE SEQUENCE [LARGE SCALE GENOMIC DNA]</scope>
    <source>
        <strain evidence="6 7">249c-K6</strain>
    </source>
</reference>
<accession>A0A7C8LNR0</accession>
<evidence type="ECO:0000256" key="2">
    <source>
        <dbReference type="ARBA" id="ARBA00006295"/>
    </source>
</evidence>
<dbReference type="SUPFAM" id="SSF110849">
    <property type="entry name" value="ParB/Sulfiredoxin"/>
    <property type="match status" value="1"/>
</dbReference>
<keyword evidence="4" id="KW-0238">DNA-binding</keyword>
<dbReference type="GO" id="GO:0045881">
    <property type="term" value="P:positive regulation of sporulation resulting in formation of a cellular spore"/>
    <property type="evidence" value="ECO:0007669"/>
    <property type="project" value="TreeGrafter"/>
</dbReference>
<feature type="domain" description="ParB-like N-terminal" evidence="5">
    <location>
        <begin position="28"/>
        <end position="117"/>
    </location>
</feature>
<evidence type="ECO:0000256" key="3">
    <source>
        <dbReference type="ARBA" id="ARBA00022829"/>
    </source>
</evidence>
<dbReference type="SUPFAM" id="SSF109709">
    <property type="entry name" value="KorB DNA-binding domain-like"/>
    <property type="match status" value="1"/>
</dbReference>
<dbReference type="GO" id="GO:0005694">
    <property type="term" value="C:chromosome"/>
    <property type="evidence" value="ECO:0007669"/>
    <property type="project" value="TreeGrafter"/>
</dbReference>
<dbReference type="NCBIfam" id="TIGR00180">
    <property type="entry name" value="parB_part"/>
    <property type="match status" value="1"/>
</dbReference>
<dbReference type="Pfam" id="PF17762">
    <property type="entry name" value="HTH_ParB"/>
    <property type="match status" value="1"/>
</dbReference>
<dbReference type="GO" id="GO:0003677">
    <property type="term" value="F:DNA binding"/>
    <property type="evidence" value="ECO:0007669"/>
    <property type="project" value="UniProtKB-KW"/>
</dbReference>
<dbReference type="PANTHER" id="PTHR33375:SF1">
    <property type="entry name" value="CHROMOSOME-PARTITIONING PROTEIN PARB-RELATED"/>
    <property type="match status" value="1"/>
</dbReference>
<evidence type="ECO:0000256" key="4">
    <source>
        <dbReference type="ARBA" id="ARBA00023125"/>
    </source>
</evidence>
<dbReference type="Proteomes" id="UP000483018">
    <property type="component" value="Unassembled WGS sequence"/>
</dbReference>
<evidence type="ECO:0000313" key="6">
    <source>
        <dbReference type="EMBL" id="KAE9630241.1"/>
    </source>
</evidence>
<dbReference type="Gene3D" id="1.10.10.2830">
    <property type="match status" value="1"/>
</dbReference>
<dbReference type="Pfam" id="PF02195">
    <property type="entry name" value="ParB_N"/>
    <property type="match status" value="1"/>
</dbReference>
<dbReference type="SMART" id="SM00470">
    <property type="entry name" value="ParB"/>
    <property type="match status" value="1"/>
</dbReference>
<dbReference type="Gene3D" id="3.90.1530.30">
    <property type="match status" value="1"/>
</dbReference>
<comment type="similarity">
    <text evidence="2">Belongs to the ParB family.</text>
</comment>
<dbReference type="EMBL" id="WSLF01000015">
    <property type="protein sequence ID" value="KAE9630241.1"/>
    <property type="molecule type" value="Genomic_DNA"/>
</dbReference>
<dbReference type="InterPro" id="IPR036086">
    <property type="entry name" value="ParB/Sulfiredoxin_sf"/>
</dbReference>
<name>A0A7C8LNR0_9FIRM</name>
<dbReference type="FunFam" id="1.10.10.2830:FF:000001">
    <property type="entry name" value="Chromosome partitioning protein ParB"/>
    <property type="match status" value="1"/>
</dbReference>
<dbReference type="InterPro" id="IPR041468">
    <property type="entry name" value="HTH_ParB/Spo0J"/>
</dbReference>
<dbReference type="CDD" id="cd16393">
    <property type="entry name" value="SPO0J_N"/>
    <property type="match status" value="1"/>
</dbReference>
<dbReference type="InterPro" id="IPR050336">
    <property type="entry name" value="Chromosome_partition/occlusion"/>
</dbReference>